<proteinExistence type="inferred from homology"/>
<feature type="domain" description="Tyr recombinase" evidence="5">
    <location>
        <begin position="153"/>
        <end position="349"/>
    </location>
</feature>
<keyword evidence="2 4" id="KW-0238">DNA-binding</keyword>
<evidence type="ECO:0000313" key="7">
    <source>
        <dbReference type="EMBL" id="WUX51382.1"/>
    </source>
</evidence>
<dbReference type="PANTHER" id="PTHR30349">
    <property type="entry name" value="PHAGE INTEGRASE-RELATED"/>
    <property type="match status" value="1"/>
</dbReference>
<dbReference type="EMBL" id="CP109495">
    <property type="protein sequence ID" value="WUX51382.1"/>
    <property type="molecule type" value="Genomic_DNA"/>
</dbReference>
<dbReference type="RefSeq" id="WP_329075037.1">
    <property type="nucleotide sequence ID" value="NZ_CP109495.1"/>
</dbReference>
<evidence type="ECO:0000313" key="8">
    <source>
        <dbReference type="Proteomes" id="UP001432209"/>
    </source>
</evidence>
<dbReference type="Gene3D" id="1.10.443.10">
    <property type="entry name" value="Intergrase catalytic core"/>
    <property type="match status" value="1"/>
</dbReference>
<feature type="domain" description="Core-binding (CB)" evidence="6">
    <location>
        <begin position="52"/>
        <end position="132"/>
    </location>
</feature>
<evidence type="ECO:0000256" key="1">
    <source>
        <dbReference type="ARBA" id="ARBA00008857"/>
    </source>
</evidence>
<dbReference type="InterPro" id="IPR011010">
    <property type="entry name" value="DNA_brk_join_enz"/>
</dbReference>
<keyword evidence="8" id="KW-1185">Reference proteome</keyword>
<gene>
    <name evidence="7" type="ORF">OG442_07450</name>
</gene>
<evidence type="ECO:0000259" key="6">
    <source>
        <dbReference type="PROSITE" id="PS51900"/>
    </source>
</evidence>
<dbReference type="InterPro" id="IPR002104">
    <property type="entry name" value="Integrase_catalytic"/>
</dbReference>
<comment type="similarity">
    <text evidence="1">Belongs to the 'phage' integrase family.</text>
</comment>
<keyword evidence="3" id="KW-0233">DNA recombination</keyword>
<dbReference type="InterPro" id="IPR050090">
    <property type="entry name" value="Tyrosine_recombinase_XerCD"/>
</dbReference>
<evidence type="ECO:0000256" key="4">
    <source>
        <dbReference type="PROSITE-ProRule" id="PRU01248"/>
    </source>
</evidence>
<dbReference type="InterPro" id="IPR013762">
    <property type="entry name" value="Integrase-like_cat_sf"/>
</dbReference>
<dbReference type="PANTHER" id="PTHR30349:SF64">
    <property type="entry name" value="PROPHAGE INTEGRASE INTD-RELATED"/>
    <property type="match status" value="1"/>
</dbReference>
<evidence type="ECO:0000259" key="5">
    <source>
        <dbReference type="PROSITE" id="PS51898"/>
    </source>
</evidence>
<protein>
    <submittedName>
        <fullName evidence="7">Tyrosine-type recombinase/integrase</fullName>
    </submittedName>
</protein>
<dbReference type="PROSITE" id="PS51898">
    <property type="entry name" value="TYR_RECOMBINASE"/>
    <property type="match status" value="1"/>
</dbReference>
<evidence type="ECO:0000256" key="2">
    <source>
        <dbReference type="ARBA" id="ARBA00023125"/>
    </source>
</evidence>
<evidence type="ECO:0000256" key="3">
    <source>
        <dbReference type="ARBA" id="ARBA00023172"/>
    </source>
</evidence>
<name>A0ABZ1ZY40_STRNV</name>
<dbReference type="PROSITE" id="PS51900">
    <property type="entry name" value="CB"/>
    <property type="match status" value="1"/>
</dbReference>
<dbReference type="Gene3D" id="1.10.150.130">
    <property type="match status" value="1"/>
</dbReference>
<organism evidence="7 8">
    <name type="scientific">Streptomyces niveus</name>
    <name type="common">Streptomyces spheroides</name>
    <dbReference type="NCBI Taxonomy" id="193462"/>
    <lineage>
        <taxon>Bacteria</taxon>
        <taxon>Bacillati</taxon>
        <taxon>Actinomycetota</taxon>
        <taxon>Actinomycetes</taxon>
        <taxon>Kitasatosporales</taxon>
        <taxon>Streptomycetaceae</taxon>
        <taxon>Streptomyces</taxon>
    </lineage>
</organism>
<reference evidence="7" key="1">
    <citation type="submission" date="2022-10" db="EMBL/GenBank/DDBJ databases">
        <title>The complete genomes of actinobacterial strains from the NBC collection.</title>
        <authorList>
            <person name="Joergensen T.S."/>
            <person name="Alvarez Arevalo M."/>
            <person name="Sterndorff E.B."/>
            <person name="Faurdal D."/>
            <person name="Vuksanovic O."/>
            <person name="Mourched A.-S."/>
            <person name="Charusanti P."/>
            <person name="Shaw S."/>
            <person name="Blin K."/>
            <person name="Weber T."/>
        </authorList>
    </citation>
    <scope>NUCLEOTIDE SEQUENCE</scope>
    <source>
        <strain evidence="7">NBC_01432</strain>
    </source>
</reference>
<dbReference type="Proteomes" id="UP001432209">
    <property type="component" value="Chromosome"/>
</dbReference>
<dbReference type="InterPro" id="IPR010998">
    <property type="entry name" value="Integrase_recombinase_N"/>
</dbReference>
<dbReference type="SUPFAM" id="SSF56349">
    <property type="entry name" value="DNA breaking-rejoining enzymes"/>
    <property type="match status" value="1"/>
</dbReference>
<sequence length="362" mass="41601">MKSGNWQATVRNRAGDRYSESFPLKAQARAWGIEMETQSTRGSMRDPRAGEITFRAWHDRWWDARIVEPRTLRGDASTIKNHVMPHWADWEMRAVTRMDVQSWIRSLVEKGVGAAAIKRAYNLTSSIMRAAVDDDVIALSPCRRIDLPQIAVKPPQWFTTDQAQSILDELPAPGRRCACWASTPDCAGGELSGLHRHRIDQRRSRLFVVEVNTKRGIKEYPKSSRSRREVPLPAHVLEALERHMYRLDRDAVVFTTVTKGRAGRLLDDGNWRRQTWWPAIENAHYFDDDGEQQLVPHYPPHSMRHTCASWLVKKGVSLYEVQHLLGHESFQTTQRYAHLQPDARKAVLGAWERMETPLTIAA</sequence>
<accession>A0ABZ1ZY40</accession>
<dbReference type="Pfam" id="PF00589">
    <property type="entry name" value="Phage_integrase"/>
    <property type="match status" value="1"/>
</dbReference>
<dbReference type="InterPro" id="IPR044068">
    <property type="entry name" value="CB"/>
</dbReference>